<proteinExistence type="predicted"/>
<evidence type="ECO:0000256" key="1">
    <source>
        <dbReference type="SAM" id="SignalP"/>
    </source>
</evidence>
<evidence type="ECO:0008006" key="4">
    <source>
        <dbReference type="Google" id="ProtNLM"/>
    </source>
</evidence>
<sequence length="79" mass="8516" precursor="true">MAITKTLLRSIVPLALTLAVGCAPAYHSYSGCRVDCKYCAPPPLPYTHYEGCVCHSSAVSQYLTVDTAPVENHRTDATD</sequence>
<organism evidence="2 3">
    <name type="scientific">Bremerella volcania</name>
    <dbReference type="NCBI Taxonomy" id="2527984"/>
    <lineage>
        <taxon>Bacteria</taxon>
        <taxon>Pseudomonadati</taxon>
        <taxon>Planctomycetota</taxon>
        <taxon>Planctomycetia</taxon>
        <taxon>Pirellulales</taxon>
        <taxon>Pirellulaceae</taxon>
        <taxon>Bremerella</taxon>
    </lineage>
</organism>
<dbReference type="Proteomes" id="UP000318626">
    <property type="component" value="Chromosome"/>
</dbReference>
<feature type="chain" id="PRO_5021809990" description="Lipoprotein" evidence="1">
    <location>
        <begin position="26"/>
        <end position="79"/>
    </location>
</feature>
<keyword evidence="1" id="KW-0732">Signal</keyword>
<protein>
    <recommendedName>
        <fullName evidence="4">Lipoprotein</fullName>
    </recommendedName>
</protein>
<accession>A0A518C5R4</accession>
<evidence type="ECO:0000313" key="3">
    <source>
        <dbReference type="Proteomes" id="UP000318626"/>
    </source>
</evidence>
<reference evidence="3" key="1">
    <citation type="submission" date="2019-02" db="EMBL/GenBank/DDBJ databases">
        <title>Deep-cultivation of Planctomycetes and their phenomic and genomic characterization uncovers novel biology.</title>
        <authorList>
            <person name="Wiegand S."/>
            <person name="Jogler M."/>
            <person name="Boedeker C."/>
            <person name="Pinto D."/>
            <person name="Vollmers J."/>
            <person name="Rivas-Marin E."/>
            <person name="Kohn T."/>
            <person name="Peeters S.H."/>
            <person name="Heuer A."/>
            <person name="Rast P."/>
            <person name="Oberbeckmann S."/>
            <person name="Bunk B."/>
            <person name="Jeske O."/>
            <person name="Meyerdierks A."/>
            <person name="Storesund J.E."/>
            <person name="Kallscheuer N."/>
            <person name="Luecker S."/>
            <person name="Lage O.M."/>
            <person name="Pohl T."/>
            <person name="Merkel B.J."/>
            <person name="Hornburger P."/>
            <person name="Mueller R.-W."/>
            <person name="Bruemmer F."/>
            <person name="Labrenz M."/>
            <person name="Spormann A.M."/>
            <person name="Op den Camp H."/>
            <person name="Overmann J."/>
            <person name="Amann R."/>
            <person name="Jetten M.S.M."/>
            <person name="Mascher T."/>
            <person name="Medema M.H."/>
            <person name="Devos D.P."/>
            <person name="Kaster A.-K."/>
            <person name="Ovreas L."/>
            <person name="Rohde M."/>
            <person name="Galperin M.Y."/>
            <person name="Jogler C."/>
        </authorList>
    </citation>
    <scope>NUCLEOTIDE SEQUENCE [LARGE SCALE GENOMIC DNA]</scope>
    <source>
        <strain evidence="3">Pan97</strain>
    </source>
</reference>
<evidence type="ECO:0000313" key="2">
    <source>
        <dbReference type="EMBL" id="QDU74544.1"/>
    </source>
</evidence>
<dbReference type="EMBL" id="CP036289">
    <property type="protein sequence ID" value="QDU74544.1"/>
    <property type="molecule type" value="Genomic_DNA"/>
</dbReference>
<keyword evidence="3" id="KW-1185">Reference proteome</keyword>
<gene>
    <name evidence="2" type="ORF">Pan97_15530</name>
</gene>
<dbReference type="KEGG" id="bvo:Pan97_15530"/>
<feature type="signal peptide" evidence="1">
    <location>
        <begin position="1"/>
        <end position="25"/>
    </location>
</feature>
<dbReference type="PROSITE" id="PS51257">
    <property type="entry name" value="PROKAR_LIPOPROTEIN"/>
    <property type="match status" value="1"/>
</dbReference>
<name>A0A518C5R4_9BACT</name>
<dbReference type="AlphaFoldDB" id="A0A518C5R4"/>